<organism evidence="2">
    <name type="scientific">Burkholderia orbicola (strain AU 1054)</name>
    <dbReference type="NCBI Taxonomy" id="331271"/>
    <lineage>
        <taxon>Bacteria</taxon>
        <taxon>Pseudomonadati</taxon>
        <taxon>Pseudomonadota</taxon>
        <taxon>Betaproteobacteria</taxon>
        <taxon>Burkholderiales</taxon>
        <taxon>Burkholderiaceae</taxon>
        <taxon>Burkholderia</taxon>
        <taxon>Burkholderia cepacia complex</taxon>
        <taxon>Burkholderia orbicola</taxon>
    </lineage>
</organism>
<dbReference type="AlphaFoldDB" id="A0A0H2XUP5"/>
<name>A0A0H2XUP5_BURO1</name>
<accession>A0A0H2XUP5</accession>
<feature type="compositionally biased region" description="Basic and acidic residues" evidence="1">
    <location>
        <begin position="20"/>
        <end position="36"/>
    </location>
</feature>
<dbReference type="EMBL" id="CP000379">
    <property type="protein sequence ID" value="ABF78394.1"/>
    <property type="molecule type" value="Genomic_DNA"/>
</dbReference>
<protein>
    <submittedName>
        <fullName evidence="2">Uncharacterized protein</fullName>
    </submittedName>
</protein>
<reference evidence="2" key="1">
    <citation type="submission" date="2006-05" db="EMBL/GenBank/DDBJ databases">
        <title>Complete sequence of chromosome 2 of Burkholderia cenocepacia AU 1054.</title>
        <authorList>
            <consortium name="US DOE Joint Genome Institute"/>
            <person name="Copeland A."/>
            <person name="Lucas S."/>
            <person name="Lapidus A."/>
            <person name="Barry K."/>
            <person name="Detter J.C."/>
            <person name="Glavina del Rio T."/>
            <person name="Hammon N."/>
            <person name="Israni S."/>
            <person name="Dalin E."/>
            <person name="Tice H."/>
            <person name="Pitluck S."/>
            <person name="Chain P."/>
            <person name="Malfatti S."/>
            <person name="Shin M."/>
            <person name="Vergez L."/>
            <person name="Schmutz J."/>
            <person name="Larimer F."/>
            <person name="Land M."/>
            <person name="Hauser L."/>
            <person name="Kyrpides N."/>
            <person name="Lykidis A."/>
            <person name="LiPuma J.J."/>
            <person name="Konstantinidis K."/>
            <person name="Tiedje J.M."/>
            <person name="Richardson P."/>
        </authorList>
    </citation>
    <scope>NUCLEOTIDE SEQUENCE [LARGE SCALE GENOMIC DNA]</scope>
    <source>
        <strain evidence="2">AU 1054</strain>
    </source>
</reference>
<evidence type="ECO:0000313" key="2">
    <source>
        <dbReference type="EMBL" id="ABF78394.1"/>
    </source>
</evidence>
<proteinExistence type="predicted"/>
<evidence type="ECO:0000256" key="1">
    <source>
        <dbReference type="SAM" id="MobiDB-lite"/>
    </source>
</evidence>
<gene>
    <name evidence="2" type="ordered locus">Bcen_3500</name>
</gene>
<sequence>MFAHARHRDQRVAGAPRNASIRDRRADILAHPEQRAHVPPRQHRAVRRPPGGDTHEQPVDRMGAVVLSAPPAGKDDCCNMRNNCCRT</sequence>
<feature type="compositionally biased region" description="Basic residues" evidence="1">
    <location>
        <begin position="38"/>
        <end position="47"/>
    </location>
</feature>
<dbReference type="HOGENOM" id="CLU_2477312_0_0_4"/>
<feature type="region of interest" description="Disordered" evidence="1">
    <location>
        <begin position="1"/>
        <end position="59"/>
    </location>
</feature>